<proteinExistence type="predicted"/>
<dbReference type="InterPro" id="IPR057599">
    <property type="entry name" value="TORTIFOLIA1/TORL1-2_C"/>
</dbReference>
<evidence type="ECO:0000313" key="9">
    <source>
        <dbReference type="RefSeq" id="XP_019707941.1"/>
    </source>
</evidence>
<evidence type="ECO:0000313" key="8">
    <source>
        <dbReference type="RefSeq" id="XP_019707940.1"/>
    </source>
</evidence>
<feature type="compositionally biased region" description="Polar residues" evidence="1">
    <location>
        <begin position="635"/>
        <end position="644"/>
    </location>
</feature>
<feature type="domain" description="TOG" evidence="2">
    <location>
        <begin position="48"/>
        <end position="295"/>
    </location>
</feature>
<dbReference type="RefSeq" id="XP_019707938.1">
    <property type="nucleotide sequence ID" value="XM_019852379.2"/>
</dbReference>
<dbReference type="RefSeq" id="XP_019707937.1">
    <property type="nucleotide sequence ID" value="XM_019852378.2"/>
</dbReference>
<evidence type="ECO:0000259" key="2">
    <source>
        <dbReference type="SMART" id="SM01349"/>
    </source>
</evidence>
<dbReference type="GO" id="GO:0008017">
    <property type="term" value="F:microtubule binding"/>
    <property type="evidence" value="ECO:0007669"/>
    <property type="project" value="InterPro"/>
</dbReference>
<dbReference type="GO" id="GO:0005874">
    <property type="term" value="C:microtubule"/>
    <property type="evidence" value="ECO:0007669"/>
    <property type="project" value="InterPro"/>
</dbReference>
<name>A0A6J0PLW2_ELAGV</name>
<feature type="region of interest" description="Disordered" evidence="1">
    <location>
        <begin position="625"/>
        <end position="644"/>
    </location>
</feature>
<dbReference type="Proteomes" id="UP000504607">
    <property type="component" value="Chromosome 8"/>
</dbReference>
<dbReference type="RefSeq" id="XP_073117643.1">
    <property type="nucleotide sequence ID" value="XM_073261542.1"/>
</dbReference>
<evidence type="ECO:0000256" key="1">
    <source>
        <dbReference type="SAM" id="MobiDB-lite"/>
    </source>
</evidence>
<dbReference type="Pfam" id="PF24713">
    <property type="entry name" value="TOR1L1_C"/>
    <property type="match status" value="1"/>
</dbReference>
<dbReference type="InterPro" id="IPR016024">
    <property type="entry name" value="ARM-type_fold"/>
</dbReference>
<organism evidence="5">
    <name type="scientific">Elaeis guineensis var. tenera</name>
    <name type="common">Oil palm</name>
    <dbReference type="NCBI Taxonomy" id="51953"/>
    <lineage>
        <taxon>Eukaryota</taxon>
        <taxon>Viridiplantae</taxon>
        <taxon>Streptophyta</taxon>
        <taxon>Embryophyta</taxon>
        <taxon>Tracheophyta</taxon>
        <taxon>Spermatophyta</taxon>
        <taxon>Magnoliopsida</taxon>
        <taxon>Liliopsida</taxon>
        <taxon>Arecaceae</taxon>
        <taxon>Arecoideae</taxon>
        <taxon>Cocoseae</taxon>
        <taxon>Elaeidinae</taxon>
        <taxon>Elaeis</taxon>
    </lineage>
</organism>
<feature type="region of interest" description="Disordered" evidence="1">
    <location>
        <begin position="308"/>
        <end position="328"/>
    </location>
</feature>
<dbReference type="RefSeq" id="XP_010928726.1">
    <property type="nucleotide sequence ID" value="XM_010930424.3"/>
</dbReference>
<dbReference type="PANTHER" id="PTHR31355:SF22">
    <property type="entry name" value="TORTIFOLIA1-LIKE PROTEIN 2"/>
    <property type="match status" value="1"/>
</dbReference>
<sequence length="865" mass="93968">MKSNPSLVKSRAGGRMVTSQQAVFELKHRVVLSLNKLADRDTHQIGVDELEKTAESLAPEMITPFLSCITDTDSEQKSGVRKECVRVMGNLARAHGSLLASHLPKMVASIVKRLKDTDSVVRDACVETCGVLATSIRSSGGGGGGGGGTAFVALVRPLFEALGEQNRYVQAGAALCLARVIDEASDPPMSILPQMLARVVKLLKNPHFMAKPAIIELIRSIIQAGGASTEHALSVALTGILDALKSSDWTTRKAASVALAGIAVSAGALLGSFKSSCLRSLEGCRFDKVKPVRDAIVHAIQCWKNLPGTGSPEPSEAGSSTKENFSGDYHDITSASDNGWRDTSFRKVGPVSVLSGNSSSTKKRAPLSVRKACSNYVQNHQHIKSNDWHIEISFPKSHAMPLPGSEQKESEGHCIAKAFDRIAGDAPGEQDIKYGDPMDDKPECSSVSDLVSGSYETKHVAVAHECLEDIDSANLIGMNQKTATEEIEPELLRTEERKSLDSTVTDFCSQTMHGCCAHAANELAFIRKQLLEIETKQSNLLDLLQVFMGNTLDNLSTLKFKVHNLEYAVDKISQGITRNENYSNLTSSRILKKNQSVSSSPRLSTCTPRPSMDCNYKQPSLLSMKNKEPWGENGSMKSRSSTSVKEGVELWRDPTLNIIRNPIAKGIQKNSGGNAHSSVRSLARDAKDLHSVSASNDSTRQSNLEGMSGFWQRVKEFLSVGDVESAYVEALCSDDDLNLIELMDRTGPVLERLSCETASEVLSILTTHFLDHRFPDTTISWLQQVVDLSTAHEPRHLFMSPKAQMDFMLALQGLVALGFSDQADRISISQLVAKLSLVWGEAPCRKMLPTRGLRGNKSVVVNARG</sequence>
<dbReference type="RefSeq" id="XP_019707941.1">
    <property type="nucleotide sequence ID" value="XM_019852382.2"/>
</dbReference>
<evidence type="ECO:0000313" key="7">
    <source>
        <dbReference type="RefSeq" id="XP_019707939.1"/>
    </source>
</evidence>
<dbReference type="KEGG" id="egu:105050421"/>
<dbReference type="RefSeq" id="XP_019707940.1">
    <property type="nucleotide sequence ID" value="XM_019852381.2"/>
</dbReference>
<accession>A0A6J0PLW2</accession>
<dbReference type="Pfam" id="PF24714">
    <property type="entry name" value="TOR1L1_N"/>
    <property type="match status" value="1"/>
</dbReference>
<dbReference type="Gene3D" id="1.25.10.10">
    <property type="entry name" value="Leucine-rich Repeat Variant"/>
    <property type="match status" value="1"/>
</dbReference>
<dbReference type="RefSeq" id="XP_019707939.1">
    <property type="nucleotide sequence ID" value="XM_019852380.2"/>
</dbReference>
<evidence type="ECO:0000313" key="4">
    <source>
        <dbReference type="RefSeq" id="XP_010928726.1"/>
    </source>
</evidence>
<evidence type="ECO:0000313" key="5">
    <source>
        <dbReference type="RefSeq" id="XP_019707937.1"/>
    </source>
</evidence>
<evidence type="ECO:0000313" key="10">
    <source>
        <dbReference type="RefSeq" id="XP_019707942.1"/>
    </source>
</evidence>
<dbReference type="SMART" id="SM01349">
    <property type="entry name" value="TOG"/>
    <property type="match status" value="1"/>
</dbReference>
<keyword evidence="3" id="KW-1185">Reference proteome</keyword>
<dbReference type="InterPro" id="IPR033337">
    <property type="entry name" value="TORTIFOLIA1/SINE1-2"/>
</dbReference>
<dbReference type="InterPro" id="IPR011989">
    <property type="entry name" value="ARM-like"/>
</dbReference>
<reference evidence="5" key="1">
    <citation type="submission" date="2022-04" db="UniProtKB">
        <authorList>
            <consortium name="RefSeq"/>
        </authorList>
    </citation>
    <scope>IDENTIFICATION</scope>
</reference>
<dbReference type="PANTHER" id="PTHR31355">
    <property type="entry name" value="MICROTUBULE-ASSOCIATED PROTEIN TORTIFOLIA1"/>
    <property type="match status" value="1"/>
</dbReference>
<dbReference type="GeneID" id="105050421"/>
<evidence type="ECO:0000313" key="3">
    <source>
        <dbReference type="Proteomes" id="UP000504607"/>
    </source>
</evidence>
<gene>
    <name evidence="4 5 6 7 8 9 10" type="primary">LOC105050421</name>
</gene>
<dbReference type="InterPro" id="IPR057600">
    <property type="entry name" value="TORTIFOLIA1/SINE1-2_N"/>
</dbReference>
<dbReference type="AlphaFoldDB" id="A0A6J0PLW2"/>
<dbReference type="SUPFAM" id="SSF48371">
    <property type="entry name" value="ARM repeat"/>
    <property type="match status" value="1"/>
</dbReference>
<dbReference type="InterPro" id="IPR034085">
    <property type="entry name" value="TOG"/>
</dbReference>
<dbReference type="RefSeq" id="XP_019707942.1">
    <property type="nucleotide sequence ID" value="XM_019852383.2"/>
</dbReference>
<protein>
    <submittedName>
        <fullName evidence="4 5">TORTIFOLIA1-like protein 2</fullName>
    </submittedName>
</protein>
<dbReference type="OrthoDB" id="298726at2759"/>
<evidence type="ECO:0000313" key="6">
    <source>
        <dbReference type="RefSeq" id="XP_019707938.1"/>
    </source>
</evidence>